<dbReference type="EMBL" id="DS469548">
    <property type="protein sequence ID" value="EDO44076.1"/>
    <property type="molecule type" value="Genomic_DNA"/>
</dbReference>
<reference evidence="2 3" key="1">
    <citation type="journal article" date="2007" name="Science">
        <title>Sea anemone genome reveals ancestral eumetazoan gene repertoire and genomic organization.</title>
        <authorList>
            <person name="Putnam N.H."/>
            <person name="Srivastava M."/>
            <person name="Hellsten U."/>
            <person name="Dirks B."/>
            <person name="Chapman J."/>
            <person name="Salamov A."/>
            <person name="Terry A."/>
            <person name="Shapiro H."/>
            <person name="Lindquist E."/>
            <person name="Kapitonov V.V."/>
            <person name="Jurka J."/>
            <person name="Genikhovich G."/>
            <person name="Grigoriev I.V."/>
            <person name="Lucas S.M."/>
            <person name="Steele R.E."/>
            <person name="Finnerty J.R."/>
            <person name="Technau U."/>
            <person name="Martindale M.Q."/>
            <person name="Rokhsar D.S."/>
        </authorList>
    </citation>
    <scope>NUCLEOTIDE SEQUENCE [LARGE SCALE GENOMIC DNA]</scope>
    <source>
        <strain evidence="3">CH2 X CH6</strain>
    </source>
</reference>
<dbReference type="InterPro" id="IPR036872">
    <property type="entry name" value="CH_dom_sf"/>
</dbReference>
<evidence type="ECO:0000259" key="1">
    <source>
        <dbReference type="PROSITE" id="PS50021"/>
    </source>
</evidence>
<feature type="non-terminal residue" evidence="2">
    <location>
        <position position="1"/>
    </location>
</feature>
<organism evidence="2 3">
    <name type="scientific">Nematostella vectensis</name>
    <name type="common">Starlet sea anemone</name>
    <dbReference type="NCBI Taxonomy" id="45351"/>
    <lineage>
        <taxon>Eukaryota</taxon>
        <taxon>Metazoa</taxon>
        <taxon>Cnidaria</taxon>
        <taxon>Anthozoa</taxon>
        <taxon>Hexacorallia</taxon>
        <taxon>Actiniaria</taxon>
        <taxon>Edwardsiidae</taxon>
        <taxon>Nematostella</taxon>
    </lineage>
</organism>
<evidence type="ECO:0000313" key="2">
    <source>
        <dbReference type="EMBL" id="EDO44076.1"/>
    </source>
</evidence>
<name>A7RWR3_NEMVE</name>
<dbReference type="InterPro" id="IPR001715">
    <property type="entry name" value="CH_dom"/>
</dbReference>
<dbReference type="SUPFAM" id="SSF46966">
    <property type="entry name" value="Spectrin repeat"/>
    <property type="match status" value="1"/>
</dbReference>
<dbReference type="PROSITE" id="PS50021">
    <property type="entry name" value="CH"/>
    <property type="match status" value="1"/>
</dbReference>
<accession>A7RWR3</accession>
<dbReference type="PANTHER" id="PTHR11915">
    <property type="entry name" value="SPECTRIN/FILAMIN RELATED CYTOSKELETAL PROTEIN"/>
    <property type="match status" value="1"/>
</dbReference>
<gene>
    <name evidence="2" type="ORF">NEMVEDRAFT_v1g25679</name>
</gene>
<dbReference type="eggNOG" id="KOG4286">
    <property type="taxonomic scope" value="Eukaryota"/>
</dbReference>
<proteinExistence type="predicted"/>
<dbReference type="SUPFAM" id="SSF47576">
    <property type="entry name" value="Calponin-homology domain, CH-domain"/>
    <property type="match status" value="1"/>
</dbReference>
<dbReference type="Gene3D" id="1.10.418.10">
    <property type="entry name" value="Calponin-like domain"/>
    <property type="match status" value="1"/>
</dbReference>
<dbReference type="SMART" id="SM00033">
    <property type="entry name" value="CH"/>
    <property type="match status" value="1"/>
</dbReference>
<dbReference type="HOGENOM" id="CLU_005217_2_0_1"/>
<dbReference type="Pfam" id="PF00307">
    <property type="entry name" value="CH"/>
    <property type="match status" value="1"/>
</dbReference>
<dbReference type="PhylomeDB" id="A7RWR3"/>
<feature type="domain" description="Calponin-homology (CH)" evidence="1">
    <location>
        <begin position="1"/>
        <end position="82"/>
    </location>
</feature>
<dbReference type="AlphaFoldDB" id="A7RWR3"/>
<sequence>KNLDRDFCDGIALLSLLEVLLDIRTQRDAGKTRVHRLNNVQRALQICSEHGIQLFGISASDIVNGTRKTTLGLIWNIILHFQSASERWAKVFNWAEERKQRLNEVLFDWEQLRNSEREILEWMRE</sequence>
<keyword evidence="3" id="KW-1185">Reference proteome</keyword>
<protein>
    <recommendedName>
        <fullName evidence="1">Calponin-homology (CH) domain-containing protein</fullName>
    </recommendedName>
</protein>
<feature type="non-terminal residue" evidence="2">
    <location>
        <position position="125"/>
    </location>
</feature>
<evidence type="ECO:0000313" key="3">
    <source>
        <dbReference type="Proteomes" id="UP000001593"/>
    </source>
</evidence>
<dbReference type="InParanoid" id="A7RWR3"/>
<dbReference type="STRING" id="45351.A7RWR3"/>
<dbReference type="Proteomes" id="UP000001593">
    <property type="component" value="Unassembled WGS sequence"/>
</dbReference>